<evidence type="ECO:0000313" key="2">
    <source>
        <dbReference type="EMBL" id="KAK2148308.1"/>
    </source>
</evidence>
<comment type="caution">
    <text evidence="2">The sequence shown here is derived from an EMBL/GenBank/DDBJ whole genome shotgun (WGS) entry which is preliminary data.</text>
</comment>
<gene>
    <name evidence="2" type="ORF">LSH36_503g04012</name>
</gene>
<keyword evidence="1" id="KW-1133">Transmembrane helix</keyword>
<evidence type="ECO:0000256" key="1">
    <source>
        <dbReference type="SAM" id="Phobius"/>
    </source>
</evidence>
<feature type="transmembrane region" description="Helical" evidence="1">
    <location>
        <begin position="240"/>
        <end position="258"/>
    </location>
</feature>
<evidence type="ECO:0000313" key="3">
    <source>
        <dbReference type="Proteomes" id="UP001208570"/>
    </source>
</evidence>
<keyword evidence="3" id="KW-1185">Reference proteome</keyword>
<feature type="transmembrane region" description="Helical" evidence="1">
    <location>
        <begin position="171"/>
        <end position="195"/>
    </location>
</feature>
<dbReference type="EMBL" id="JAODUP010000503">
    <property type="protein sequence ID" value="KAK2148308.1"/>
    <property type="molecule type" value="Genomic_DNA"/>
</dbReference>
<feature type="transmembrane region" description="Helical" evidence="1">
    <location>
        <begin position="207"/>
        <end position="228"/>
    </location>
</feature>
<protein>
    <submittedName>
        <fullName evidence="2">Uncharacterized protein</fullName>
    </submittedName>
</protein>
<sequence length="398" mass="44399">MLIGATVLSLLSYTAQIILYVIRIITLFLDRKVSLDAVCYCASLMSYATESVIHTTHQLVTSTNSDTKNSPTRTTDMLSMNTGAIVEAENTEQIIPCQESSYWCLCDVPFGIYPLGVSTGDPSTIDAAFLSNFLSWDYDGDVATHTVNTDTFCLSAEFFDRRHYFKKNTTFRYVVLTSMGVSIFVAMVLNLLILFPRTKTSKTLVTVKFICVSITNVPYLFVRVWLLIEYSCSMGAQSLSSFFVFLIVESLMLMFGVVDFGMELRSIPDEEDGRRTGSSLEKWRGYCHDLRPETTHSSSSSSMSPRVRVDLRADFGETSDDADSVFASTSSKGDSFPLGNDNLTFVQERQPRKRGVHDYGFLLNGDFNSSTSTPGPDKTTHCDCLDDTELVPDPLRDM</sequence>
<proteinExistence type="predicted"/>
<dbReference type="Proteomes" id="UP001208570">
    <property type="component" value="Unassembled WGS sequence"/>
</dbReference>
<keyword evidence="1" id="KW-0812">Transmembrane</keyword>
<name>A0AAD9J8A7_9ANNE</name>
<accession>A0AAD9J8A7</accession>
<dbReference type="AlphaFoldDB" id="A0AAD9J8A7"/>
<organism evidence="2 3">
    <name type="scientific">Paralvinella palmiformis</name>
    <dbReference type="NCBI Taxonomy" id="53620"/>
    <lineage>
        <taxon>Eukaryota</taxon>
        <taxon>Metazoa</taxon>
        <taxon>Spiralia</taxon>
        <taxon>Lophotrochozoa</taxon>
        <taxon>Annelida</taxon>
        <taxon>Polychaeta</taxon>
        <taxon>Sedentaria</taxon>
        <taxon>Canalipalpata</taxon>
        <taxon>Terebellida</taxon>
        <taxon>Terebelliformia</taxon>
        <taxon>Alvinellidae</taxon>
        <taxon>Paralvinella</taxon>
    </lineage>
</organism>
<reference evidence="2" key="1">
    <citation type="journal article" date="2023" name="Mol. Biol. Evol.">
        <title>Third-Generation Sequencing Reveals the Adaptive Role of the Epigenome in Three Deep-Sea Polychaetes.</title>
        <authorList>
            <person name="Perez M."/>
            <person name="Aroh O."/>
            <person name="Sun Y."/>
            <person name="Lan Y."/>
            <person name="Juniper S.K."/>
            <person name="Young C.R."/>
            <person name="Angers B."/>
            <person name="Qian P.Y."/>
        </authorList>
    </citation>
    <scope>NUCLEOTIDE SEQUENCE</scope>
    <source>
        <strain evidence="2">P08H-3</strain>
    </source>
</reference>
<keyword evidence="1" id="KW-0472">Membrane</keyword>